<evidence type="ECO:0000313" key="3">
    <source>
        <dbReference type="Proteomes" id="UP000799770"/>
    </source>
</evidence>
<sequence>MNFYLLTLWIGLLIALSVAYPSPPLADADVAPVNASLTTRTESFTGGMCRFKASIKQVCLPDKKHHSTYWWTASYLFSDNNGAQIDGLSGDINTWVKAAPDYKGNTYVLHIRQDGREIIKAKWYDFPKSLMHFFAPGKKCIWATNTASRQTGCGVCSRGPWSLPDDKFCEQGNAERYFEMSCAFSC</sequence>
<reference evidence="2" key="1">
    <citation type="journal article" date="2020" name="Stud. Mycol.">
        <title>101 Dothideomycetes genomes: a test case for predicting lifestyles and emergence of pathogens.</title>
        <authorList>
            <person name="Haridas S."/>
            <person name="Albert R."/>
            <person name="Binder M."/>
            <person name="Bloem J."/>
            <person name="Labutti K."/>
            <person name="Salamov A."/>
            <person name="Andreopoulos B."/>
            <person name="Baker S."/>
            <person name="Barry K."/>
            <person name="Bills G."/>
            <person name="Bluhm B."/>
            <person name="Cannon C."/>
            <person name="Castanera R."/>
            <person name="Culley D."/>
            <person name="Daum C."/>
            <person name="Ezra D."/>
            <person name="Gonzalez J."/>
            <person name="Henrissat B."/>
            <person name="Kuo A."/>
            <person name="Liang C."/>
            <person name="Lipzen A."/>
            <person name="Lutzoni F."/>
            <person name="Magnuson J."/>
            <person name="Mondo S."/>
            <person name="Nolan M."/>
            <person name="Ohm R."/>
            <person name="Pangilinan J."/>
            <person name="Park H.-J."/>
            <person name="Ramirez L."/>
            <person name="Alfaro M."/>
            <person name="Sun H."/>
            <person name="Tritt A."/>
            <person name="Yoshinaga Y."/>
            <person name="Zwiers L.-H."/>
            <person name="Turgeon B."/>
            <person name="Goodwin S."/>
            <person name="Spatafora J."/>
            <person name="Crous P."/>
            <person name="Grigoriev I."/>
        </authorList>
    </citation>
    <scope>NUCLEOTIDE SEQUENCE</scope>
    <source>
        <strain evidence="2">CBS 627.86</strain>
    </source>
</reference>
<dbReference type="EMBL" id="ML977327">
    <property type="protein sequence ID" value="KAF2113869.1"/>
    <property type="molecule type" value="Genomic_DNA"/>
</dbReference>
<evidence type="ECO:0000256" key="1">
    <source>
        <dbReference type="SAM" id="SignalP"/>
    </source>
</evidence>
<keyword evidence="1" id="KW-0732">Signal</keyword>
<gene>
    <name evidence="2" type="ORF">BDV96DRAFT_601333</name>
</gene>
<feature type="signal peptide" evidence="1">
    <location>
        <begin position="1"/>
        <end position="19"/>
    </location>
</feature>
<protein>
    <submittedName>
        <fullName evidence="2">Uncharacterized protein</fullName>
    </submittedName>
</protein>
<name>A0A6A5Z322_9PLEO</name>
<accession>A0A6A5Z322</accession>
<dbReference type="AlphaFoldDB" id="A0A6A5Z322"/>
<keyword evidence="3" id="KW-1185">Reference proteome</keyword>
<feature type="chain" id="PRO_5025663451" evidence="1">
    <location>
        <begin position="20"/>
        <end position="186"/>
    </location>
</feature>
<evidence type="ECO:0000313" key="2">
    <source>
        <dbReference type="EMBL" id="KAF2113869.1"/>
    </source>
</evidence>
<proteinExistence type="predicted"/>
<organism evidence="2 3">
    <name type="scientific">Lophiotrema nucula</name>
    <dbReference type="NCBI Taxonomy" id="690887"/>
    <lineage>
        <taxon>Eukaryota</taxon>
        <taxon>Fungi</taxon>
        <taxon>Dikarya</taxon>
        <taxon>Ascomycota</taxon>
        <taxon>Pezizomycotina</taxon>
        <taxon>Dothideomycetes</taxon>
        <taxon>Pleosporomycetidae</taxon>
        <taxon>Pleosporales</taxon>
        <taxon>Lophiotremataceae</taxon>
        <taxon>Lophiotrema</taxon>
    </lineage>
</organism>
<dbReference type="Proteomes" id="UP000799770">
    <property type="component" value="Unassembled WGS sequence"/>
</dbReference>